<dbReference type="RefSeq" id="WP_067360309.1">
    <property type="nucleotide sequence ID" value="NZ_JBIUBN010000001.1"/>
</dbReference>
<dbReference type="AlphaFoldDB" id="A0A136PXA8"/>
<name>A0A136PXA8_9ACTN</name>
<dbReference type="Proteomes" id="UP000070620">
    <property type="component" value="Unassembled WGS sequence"/>
</dbReference>
<keyword evidence="3" id="KW-1185">Reference proteome</keyword>
<dbReference type="EMBL" id="LRQV01000009">
    <property type="protein sequence ID" value="KXK63119.1"/>
    <property type="molecule type" value="Genomic_DNA"/>
</dbReference>
<gene>
    <name evidence="2" type="ORF">AWW66_04885</name>
</gene>
<dbReference type="SUPFAM" id="SSF50978">
    <property type="entry name" value="WD40 repeat-like"/>
    <property type="match status" value="1"/>
</dbReference>
<dbReference type="InterPro" id="IPR001680">
    <property type="entry name" value="WD40_rpt"/>
</dbReference>
<reference evidence="2 3" key="1">
    <citation type="submission" date="2016-01" db="EMBL/GenBank/DDBJ databases">
        <title>Whole genome sequence and analysis of Micromonospora rosaria DSM 803, which can produce antibacterial substance rosamicin.</title>
        <authorList>
            <person name="Yang H."/>
            <person name="He X."/>
            <person name="Zhu D."/>
        </authorList>
    </citation>
    <scope>NUCLEOTIDE SEQUENCE [LARGE SCALE GENOMIC DNA]</scope>
    <source>
        <strain evidence="2 3">DSM 803</strain>
    </source>
</reference>
<comment type="caution">
    <text evidence="2">The sequence shown here is derived from an EMBL/GenBank/DDBJ whole genome shotgun (WGS) entry which is preliminary data.</text>
</comment>
<proteinExistence type="predicted"/>
<dbReference type="InterPro" id="IPR015943">
    <property type="entry name" value="WD40/YVTN_repeat-like_dom_sf"/>
</dbReference>
<dbReference type="InterPro" id="IPR036322">
    <property type="entry name" value="WD40_repeat_dom_sf"/>
</dbReference>
<organism evidence="2 3">
    <name type="scientific">Micromonospora rosaria</name>
    <dbReference type="NCBI Taxonomy" id="47874"/>
    <lineage>
        <taxon>Bacteria</taxon>
        <taxon>Bacillati</taxon>
        <taxon>Actinomycetota</taxon>
        <taxon>Actinomycetes</taxon>
        <taxon>Micromonosporales</taxon>
        <taxon>Micromonosporaceae</taxon>
        <taxon>Micromonospora</taxon>
    </lineage>
</organism>
<accession>A0A136PXA8</accession>
<evidence type="ECO:0000313" key="3">
    <source>
        <dbReference type="Proteomes" id="UP000070620"/>
    </source>
</evidence>
<dbReference type="Gene3D" id="2.130.10.10">
    <property type="entry name" value="YVTN repeat-like/Quinoprotein amine dehydrogenase"/>
    <property type="match status" value="1"/>
</dbReference>
<dbReference type="SUPFAM" id="SSF52540">
    <property type="entry name" value="P-loop containing nucleoside triphosphate hydrolases"/>
    <property type="match status" value="1"/>
</dbReference>
<evidence type="ECO:0000313" key="2">
    <source>
        <dbReference type="EMBL" id="KXK63119.1"/>
    </source>
</evidence>
<sequence>MPRGYFAISAVSTYSADGPFRNGEFADLDHVPGEARTMRTTLAGLGLVELFREETDLTHRDLADRLTLWAQEHDPEAEGQEPATLVLYCTGHGGPFPGIGWRLVPAEPNRERPRNWIEPIDLLTPVLAAGTNVAQVVLVLDACFAGDGAREALAESFDMSLETGATTGVWVLASARRTDEAAQLAFATAFTAALHAAARANPRDEYLDPSTTTDAAAKLMRGPQPEQVPWVAAGYQAGGCRALPNPRYMPATVPDWIERRWSAPARGVTGPDEGGWYFTGRDAVLRRLVRHLTGGPADPPVLLLTGARGTGRTAVLARLLTTATQELRDAMPVVARQGYLPETDLAVVGFDVAGLTVAQAATELARRLDLPAGTATELVGRVAALGHRPAVLVDNLDRAADPAALTGQLLLPLAGTGTVRLVVVPDADPAAFEGVERVAVAADDEASVVARYVLLRLEYGLTAAGATARREVTRVATELADTCLGSFSAAATAVDTLLREVRRAGRPLRAAHEAADLAANRVLEASCRSAMTPVAAGAAGRHADHLVECLAAACAYSVEGWLPESIWAGVARRASGTPCSGEEVGDLATRASAFLAQRRGDQGERAWRPRFAARAVDLSATGDRFVRDLVDAARDRYGAGWDGVHPGLAAILLGAAAQAHGRYADLLDDANLLLAAPPAEVTRSLRAVRGRPDGQRRVATWAGVPVRADRPDRAFLLGLLARRYGLDRLAATAGAAGGPGTPQCRWAVRVAAAGHRAPVTRMALAGPAGAYLVTAHDDGTVAWWDGTSGAPVPQWPPVAGDGAPVTGVSAALTVAGLVTVAVRADRDVRCWGPAAHEPPRTLGPATVAVTHPSGLVACVDGQAVRVVDVVAGSAVRHCALPAEIVAADLAGVAEEPVLWLVDIGGRSWRWNLSAAGGRQPSPVGPGSAPLLLAAARDGGACVVVGTDGGLNLPAGGRTVPRRQRTGAVRCVAVDERWVVVGGGSDARSGWIELHDATRPGPGDRWPLDAAPVGSGLAGGTLVVATPDGLAAVALTTANEADGDPTGEVDPT</sequence>
<dbReference type="InterPro" id="IPR027417">
    <property type="entry name" value="P-loop_NTPase"/>
</dbReference>
<dbReference type="PROSITE" id="PS50082">
    <property type="entry name" value="WD_REPEATS_2"/>
    <property type="match status" value="1"/>
</dbReference>
<evidence type="ECO:0000256" key="1">
    <source>
        <dbReference type="PROSITE-ProRule" id="PRU00221"/>
    </source>
</evidence>
<feature type="repeat" description="WD" evidence="1">
    <location>
        <begin position="752"/>
        <end position="794"/>
    </location>
</feature>
<dbReference type="OrthoDB" id="414967at2"/>
<protein>
    <submittedName>
        <fullName evidence="2">Uncharacterized protein</fullName>
    </submittedName>
</protein>
<keyword evidence="1" id="KW-0853">WD repeat</keyword>